<dbReference type="GO" id="GO:0004814">
    <property type="term" value="F:arginine-tRNA ligase activity"/>
    <property type="evidence" value="ECO:0007669"/>
    <property type="project" value="InterPro"/>
</dbReference>
<dbReference type="GO" id="GO:0005829">
    <property type="term" value="C:cytosol"/>
    <property type="evidence" value="ECO:0007669"/>
    <property type="project" value="TreeGrafter"/>
</dbReference>
<keyword evidence="5 10" id="KW-0547">Nucleotide-binding</keyword>
<dbReference type="SUPFAM" id="SSF109604">
    <property type="entry name" value="HD-domain/PDEase-like"/>
    <property type="match status" value="1"/>
</dbReference>
<dbReference type="AlphaFoldDB" id="A0A1Y4DGS3"/>
<dbReference type="EMBL" id="NFJD01000002">
    <property type="protein sequence ID" value="OUO56869.1"/>
    <property type="molecule type" value="Genomic_DNA"/>
</dbReference>
<evidence type="ECO:0000256" key="6">
    <source>
        <dbReference type="ARBA" id="ARBA00022840"/>
    </source>
</evidence>
<keyword evidence="3 10" id="KW-0963">Cytoplasm</keyword>
<dbReference type="GO" id="GO:0004820">
    <property type="term" value="F:glycine-tRNA ligase activity"/>
    <property type="evidence" value="ECO:0007669"/>
    <property type="project" value="UniProtKB-UniRule"/>
</dbReference>
<evidence type="ECO:0000256" key="9">
    <source>
        <dbReference type="ARBA" id="ARBA00047937"/>
    </source>
</evidence>
<dbReference type="Pfam" id="PF05746">
    <property type="entry name" value="DALR_1"/>
    <property type="match status" value="1"/>
</dbReference>
<dbReference type="GO" id="GO:0006420">
    <property type="term" value="P:arginyl-tRNA aminoacylation"/>
    <property type="evidence" value="ECO:0007669"/>
    <property type="project" value="InterPro"/>
</dbReference>
<evidence type="ECO:0000256" key="2">
    <source>
        <dbReference type="ARBA" id="ARBA00008226"/>
    </source>
</evidence>
<dbReference type="OrthoDB" id="9775440at2"/>
<dbReference type="RefSeq" id="WP_087287884.1">
    <property type="nucleotide sequence ID" value="NZ_NFJD01000002.1"/>
</dbReference>
<evidence type="ECO:0000256" key="7">
    <source>
        <dbReference type="ARBA" id="ARBA00022917"/>
    </source>
</evidence>
<evidence type="ECO:0000313" key="12">
    <source>
        <dbReference type="EMBL" id="OUO56869.1"/>
    </source>
</evidence>
<dbReference type="GO" id="GO:0006426">
    <property type="term" value="P:glycyl-tRNA aminoacylation"/>
    <property type="evidence" value="ECO:0007669"/>
    <property type="project" value="UniProtKB-UniRule"/>
</dbReference>
<proteinExistence type="inferred from homology"/>
<sequence length="692" mass="77394">MNALLEIGVEHLPARFMAPALKQLETLTAQLLDEKRIAYKSVESFGTYRRLVVYIEDLAEKSADVQKEVKGPPAKLLKDANGHFTPQSAGFAQKNGIAPEKLTVVETEKGPFIYAVVKIKGEKTAKLLPEIFTRIVTGLEFAKNMVWEESGLRYGRPIRSLIGLYGSKVVKFTVAGVTSNRNTYPLSSFGRKPIKVEKADKAYYVDLLRSQPQPILVLPQERKEALIKTVSNEAKVRGYQADLDPELIEETVWFTEHPVAVGGDFEIKFLTLPKELVTTVLKKQIKMFPVLNDKGELQPYFIAVRDGISVNQNEVRDGFKKVMSARLSDAVFFFENDKKDGLETFKEKLKNVQFLEGLGSMYEKSARTEKLADWLCDKLGQSSLRDTVDYAASHAYADLASHVVYEFPELQGYMGGQYAALEGRQDAAKAMEEFYYPLTSSSQLPETKDACIVSLSGKIDTLVGNFLIGQIPTGSEDPFALRRQAFGAVRILLEGKMNVSLKELVEKSASLYPAGTPDKGLKELPGFLYQRLSLVLEQRGHTPAALNAVINWYEMPLTQVEALVSALDTVKTGEDFAQLLEPAKRVCNLLKKADNVTETVDEKLFELPAEKALYDKIHEVDGQLGCAVHTACTQEEYLRILKTYGAFREPLEMFFKDVMVNVPDAAVRQNRLALLARVRRYLTQTVADITKL</sequence>
<keyword evidence="6 10" id="KW-0067">ATP-binding</keyword>
<dbReference type="InterPro" id="IPR015944">
    <property type="entry name" value="Gly-tRNA-synth_bsu"/>
</dbReference>
<keyword evidence="13" id="KW-1185">Reference proteome</keyword>
<comment type="similarity">
    <text evidence="2 10">Belongs to the class-II aminoacyl-tRNA synthetase family.</text>
</comment>
<dbReference type="PRINTS" id="PR01045">
    <property type="entry name" value="TRNASYNTHGB"/>
</dbReference>
<evidence type="ECO:0000256" key="3">
    <source>
        <dbReference type="ARBA" id="ARBA00022490"/>
    </source>
</evidence>
<dbReference type="NCBIfam" id="TIGR00211">
    <property type="entry name" value="glyS"/>
    <property type="match status" value="1"/>
</dbReference>
<dbReference type="PANTHER" id="PTHR30075">
    <property type="entry name" value="GLYCYL-TRNA SYNTHETASE"/>
    <property type="match status" value="1"/>
</dbReference>
<comment type="caution">
    <text evidence="12">The sequence shown here is derived from an EMBL/GenBank/DDBJ whole genome shotgun (WGS) entry which is preliminary data.</text>
</comment>
<comment type="subunit">
    <text evidence="10">Tetramer of two alpha and two beta subunits.</text>
</comment>
<evidence type="ECO:0000256" key="10">
    <source>
        <dbReference type="HAMAP-Rule" id="MF_00255"/>
    </source>
</evidence>
<evidence type="ECO:0000313" key="13">
    <source>
        <dbReference type="Proteomes" id="UP000196368"/>
    </source>
</evidence>
<evidence type="ECO:0000256" key="8">
    <source>
        <dbReference type="ARBA" id="ARBA00023146"/>
    </source>
</evidence>
<name>A0A1Y4DGS3_9BACT</name>
<reference evidence="13" key="1">
    <citation type="submission" date="2017-04" db="EMBL/GenBank/DDBJ databases">
        <title>Function of individual gut microbiota members based on whole genome sequencing of pure cultures obtained from chicken caecum.</title>
        <authorList>
            <person name="Medvecky M."/>
            <person name="Cejkova D."/>
            <person name="Polansky O."/>
            <person name="Karasova D."/>
            <person name="Kubasova T."/>
            <person name="Cizek A."/>
            <person name="Rychlik I."/>
        </authorList>
    </citation>
    <scope>NUCLEOTIDE SEQUENCE [LARGE SCALE GENOMIC DNA]</scope>
    <source>
        <strain evidence="13">An273</strain>
    </source>
</reference>
<comment type="subcellular location">
    <subcellularLocation>
        <location evidence="1 10">Cytoplasm</location>
    </subcellularLocation>
</comment>
<protein>
    <recommendedName>
        <fullName evidence="10">Glycine--tRNA ligase beta subunit</fullName>
        <ecNumber evidence="10">6.1.1.14</ecNumber>
    </recommendedName>
    <alternativeName>
        <fullName evidence="10">Glycyl-tRNA synthetase beta subunit</fullName>
        <shortName evidence="10">GlyRS</shortName>
    </alternativeName>
</protein>
<dbReference type="InterPro" id="IPR008909">
    <property type="entry name" value="DALR_anticod-bd"/>
</dbReference>
<dbReference type="Pfam" id="PF02092">
    <property type="entry name" value="tRNA_synt_2f"/>
    <property type="match status" value="1"/>
</dbReference>
<keyword evidence="4 10" id="KW-0436">Ligase</keyword>
<keyword evidence="7 10" id="KW-0648">Protein biosynthesis</keyword>
<accession>A0A1Y4DGS3</accession>
<dbReference type="InterPro" id="IPR006194">
    <property type="entry name" value="Gly-tRNA-synth_heterodimer"/>
</dbReference>
<evidence type="ECO:0000256" key="5">
    <source>
        <dbReference type="ARBA" id="ARBA00022741"/>
    </source>
</evidence>
<dbReference type="EC" id="6.1.1.14" evidence="10"/>
<evidence type="ECO:0000259" key="11">
    <source>
        <dbReference type="Pfam" id="PF05746"/>
    </source>
</evidence>
<feature type="domain" description="DALR anticodon binding" evidence="11">
    <location>
        <begin position="583"/>
        <end position="685"/>
    </location>
</feature>
<comment type="catalytic activity">
    <reaction evidence="9 10">
        <text>tRNA(Gly) + glycine + ATP = glycyl-tRNA(Gly) + AMP + diphosphate</text>
        <dbReference type="Rhea" id="RHEA:16013"/>
        <dbReference type="Rhea" id="RHEA-COMP:9664"/>
        <dbReference type="Rhea" id="RHEA-COMP:9683"/>
        <dbReference type="ChEBI" id="CHEBI:30616"/>
        <dbReference type="ChEBI" id="CHEBI:33019"/>
        <dbReference type="ChEBI" id="CHEBI:57305"/>
        <dbReference type="ChEBI" id="CHEBI:78442"/>
        <dbReference type="ChEBI" id="CHEBI:78522"/>
        <dbReference type="ChEBI" id="CHEBI:456215"/>
        <dbReference type="EC" id="6.1.1.14"/>
    </reaction>
</comment>
<dbReference type="Proteomes" id="UP000196368">
    <property type="component" value="Unassembled WGS sequence"/>
</dbReference>
<dbReference type="GO" id="GO:0005524">
    <property type="term" value="F:ATP binding"/>
    <property type="evidence" value="ECO:0007669"/>
    <property type="project" value="UniProtKB-UniRule"/>
</dbReference>
<keyword evidence="8 10" id="KW-0030">Aminoacyl-tRNA synthetase</keyword>
<dbReference type="PANTHER" id="PTHR30075:SF2">
    <property type="entry name" value="GLYCINE--TRNA LIGASE, CHLOROPLASTIC_MITOCHONDRIAL 2"/>
    <property type="match status" value="1"/>
</dbReference>
<evidence type="ECO:0000256" key="1">
    <source>
        <dbReference type="ARBA" id="ARBA00004496"/>
    </source>
</evidence>
<organism evidence="12 13">
    <name type="scientific">Candidatus Avelusimicrobium gallicola</name>
    <dbReference type="NCBI Taxonomy" id="2562704"/>
    <lineage>
        <taxon>Bacteria</taxon>
        <taxon>Pseudomonadati</taxon>
        <taxon>Elusimicrobiota</taxon>
        <taxon>Elusimicrobia</taxon>
        <taxon>Elusimicrobiales</taxon>
        <taxon>Elusimicrobiaceae</taxon>
        <taxon>Candidatus Avelusimicrobium</taxon>
    </lineage>
</organism>
<dbReference type="PROSITE" id="PS50861">
    <property type="entry name" value="AA_TRNA_LIGASE_II_GLYAB"/>
    <property type="match status" value="1"/>
</dbReference>
<evidence type="ECO:0000256" key="4">
    <source>
        <dbReference type="ARBA" id="ARBA00022598"/>
    </source>
</evidence>
<gene>
    <name evidence="10" type="primary">glyS</name>
    <name evidence="12" type="ORF">B5F75_03215</name>
</gene>
<dbReference type="HAMAP" id="MF_00255">
    <property type="entry name" value="Gly_tRNA_synth_beta"/>
    <property type="match status" value="1"/>
</dbReference>